<dbReference type="Pfam" id="PF04393">
    <property type="entry name" value="DUF535"/>
    <property type="match status" value="1"/>
</dbReference>
<evidence type="ECO:0000313" key="3">
    <source>
        <dbReference type="Proteomes" id="UP000622890"/>
    </source>
</evidence>
<dbReference type="GO" id="GO:0006974">
    <property type="term" value="P:DNA damage response"/>
    <property type="evidence" value="ECO:0007669"/>
    <property type="project" value="TreeGrafter"/>
</dbReference>
<dbReference type="Proteomes" id="UP000622890">
    <property type="component" value="Unassembled WGS sequence"/>
</dbReference>
<gene>
    <name evidence="2" type="ORF">JJB74_18960</name>
</gene>
<dbReference type="EMBL" id="JAEPBG010000008">
    <property type="protein sequence ID" value="MBK4736711.1"/>
    <property type="molecule type" value="Genomic_DNA"/>
</dbReference>
<proteinExistence type="predicted"/>
<name>A0A934STX5_9BURK</name>
<organism evidence="2 3">
    <name type="scientific">Noviherbaspirillum pedocola</name>
    <dbReference type="NCBI Taxonomy" id="2801341"/>
    <lineage>
        <taxon>Bacteria</taxon>
        <taxon>Pseudomonadati</taxon>
        <taxon>Pseudomonadota</taxon>
        <taxon>Betaproteobacteria</taxon>
        <taxon>Burkholderiales</taxon>
        <taxon>Oxalobacteraceae</taxon>
        <taxon>Noviherbaspirillum</taxon>
    </lineage>
</organism>
<keyword evidence="3" id="KW-1185">Reference proteome</keyword>
<dbReference type="PANTHER" id="PTHR38785:SF1">
    <property type="entry name" value="HOMOLOG OF VIRK"/>
    <property type="match status" value="1"/>
</dbReference>
<comment type="caution">
    <text evidence="2">The sequence shown here is derived from an EMBL/GenBank/DDBJ whole genome shotgun (WGS) entry which is preliminary data.</text>
</comment>
<accession>A0A934STX5</accession>
<evidence type="ECO:0000313" key="2">
    <source>
        <dbReference type="EMBL" id="MBK4736711.1"/>
    </source>
</evidence>
<reference evidence="2" key="1">
    <citation type="submission" date="2021-01" db="EMBL/GenBank/DDBJ databases">
        <title>Genome sequence of strain Noviherbaspirillum sp. DKR-6.</title>
        <authorList>
            <person name="Chaudhary D.K."/>
        </authorList>
    </citation>
    <scope>NUCLEOTIDE SEQUENCE</scope>
    <source>
        <strain evidence="2">DKR-6</strain>
    </source>
</reference>
<dbReference type="AlphaFoldDB" id="A0A934STX5"/>
<sequence>MKPHSHCEPRYANGHEIAAAGNALSRAAVAAGIRLRRLARCLRVMCLFLDLTGHLRLLRVMAGSGNVRLLRRRPLVLFKYLHVNYLAANLGREERLAMLVNHYASLARLFRTSFLHRLFDEGQLLWRRTSPEGDYAIVLTFPRGGHDFEGEMRLEFRCGDALLYMMTATLVQGTFLRRDCGQALLITNVQGARGCFEQIRHSTRVFCDTPPAYLLLAALEGLAASLQVEAIAAVGNDRQLSRHGALAHEVSFDYDGFWTRLGGERCVSGFYLFAPRLPEKPLHLIKQRHRARTQRKRSLKWEVARSVATRLQKERRPQPTQRGEASIHESGGSGVPAFTSEEKHV</sequence>
<protein>
    <submittedName>
        <fullName evidence="2">DUF535 family protein</fullName>
    </submittedName>
</protein>
<dbReference type="RefSeq" id="WP_200594399.1">
    <property type="nucleotide sequence ID" value="NZ_JAEPBG010000008.1"/>
</dbReference>
<dbReference type="PANTHER" id="PTHR38785">
    <property type="entry name" value="HOMOLOG OF VIRK"/>
    <property type="match status" value="1"/>
</dbReference>
<feature type="region of interest" description="Disordered" evidence="1">
    <location>
        <begin position="310"/>
        <end position="345"/>
    </location>
</feature>
<evidence type="ECO:0000256" key="1">
    <source>
        <dbReference type="SAM" id="MobiDB-lite"/>
    </source>
</evidence>
<dbReference type="InterPro" id="IPR007488">
    <property type="entry name" value="DUF535"/>
</dbReference>